<dbReference type="Proteomes" id="UP001082899">
    <property type="component" value="Unassembled WGS sequence"/>
</dbReference>
<evidence type="ECO:0000256" key="2">
    <source>
        <dbReference type="ARBA" id="ARBA00023125"/>
    </source>
</evidence>
<proteinExistence type="predicted"/>
<comment type="caution">
    <text evidence="6">The sequence shown here is derived from an EMBL/GenBank/DDBJ whole genome shotgun (WGS) entry which is preliminary data.</text>
</comment>
<dbReference type="PROSITE" id="PS51077">
    <property type="entry name" value="HTH_ICLR"/>
    <property type="match status" value="1"/>
</dbReference>
<accession>A0ABT3ZK80</accession>
<evidence type="ECO:0000259" key="4">
    <source>
        <dbReference type="PROSITE" id="PS51077"/>
    </source>
</evidence>
<dbReference type="Pfam" id="PF01614">
    <property type="entry name" value="IclR_C"/>
    <property type="match status" value="1"/>
</dbReference>
<evidence type="ECO:0000256" key="3">
    <source>
        <dbReference type="ARBA" id="ARBA00023163"/>
    </source>
</evidence>
<dbReference type="InterPro" id="IPR005471">
    <property type="entry name" value="Tscrpt_reg_IclR_N"/>
</dbReference>
<feature type="domain" description="IclR-ED" evidence="5">
    <location>
        <begin position="59"/>
        <end position="242"/>
    </location>
</feature>
<dbReference type="SMART" id="SM00346">
    <property type="entry name" value="HTH_ICLR"/>
    <property type="match status" value="1"/>
</dbReference>
<dbReference type="RefSeq" id="WP_267846467.1">
    <property type="nucleotide sequence ID" value="NZ_JAPMXC010000001.1"/>
</dbReference>
<dbReference type="InterPro" id="IPR036388">
    <property type="entry name" value="WH-like_DNA-bd_sf"/>
</dbReference>
<dbReference type="InterPro" id="IPR014757">
    <property type="entry name" value="Tscrpt_reg_IclR_C"/>
</dbReference>
<keyword evidence="7" id="KW-1185">Reference proteome</keyword>
<dbReference type="InterPro" id="IPR029016">
    <property type="entry name" value="GAF-like_dom_sf"/>
</dbReference>
<dbReference type="InterPro" id="IPR036390">
    <property type="entry name" value="WH_DNA-bd_sf"/>
</dbReference>
<gene>
    <name evidence="6" type="ORF">OVY01_06195</name>
</gene>
<dbReference type="PROSITE" id="PS51078">
    <property type="entry name" value="ICLR_ED"/>
    <property type="match status" value="1"/>
</dbReference>
<organism evidence="6 7">
    <name type="scientific">Robbsia betulipollinis</name>
    <dbReference type="NCBI Taxonomy" id="2981849"/>
    <lineage>
        <taxon>Bacteria</taxon>
        <taxon>Pseudomonadati</taxon>
        <taxon>Pseudomonadota</taxon>
        <taxon>Betaproteobacteria</taxon>
        <taxon>Burkholderiales</taxon>
        <taxon>Burkholderiaceae</taxon>
        <taxon>Robbsia</taxon>
    </lineage>
</organism>
<evidence type="ECO:0000259" key="5">
    <source>
        <dbReference type="PROSITE" id="PS51078"/>
    </source>
</evidence>
<dbReference type="Gene3D" id="3.30.450.40">
    <property type="match status" value="1"/>
</dbReference>
<feature type="domain" description="HTH iclR-type" evidence="4">
    <location>
        <begin position="1"/>
        <end position="56"/>
    </location>
</feature>
<dbReference type="PANTHER" id="PTHR30136">
    <property type="entry name" value="HELIX-TURN-HELIX TRANSCRIPTIONAL REGULATOR, ICLR FAMILY"/>
    <property type="match status" value="1"/>
</dbReference>
<keyword evidence="1" id="KW-0805">Transcription regulation</keyword>
<dbReference type="Pfam" id="PF09339">
    <property type="entry name" value="HTH_IclR"/>
    <property type="match status" value="1"/>
</dbReference>
<reference evidence="6" key="1">
    <citation type="submission" date="2022-11" db="EMBL/GenBank/DDBJ databases">
        <title>Robbsia betulipollinis sp. nov., isolated from pollen of birch (Betula pendula).</title>
        <authorList>
            <person name="Shi H."/>
            <person name="Ambika Manirajan B."/>
            <person name="Ratering S."/>
            <person name="Geissler-Plaum R."/>
            <person name="Schnell S."/>
        </authorList>
    </citation>
    <scope>NUCLEOTIDE SEQUENCE</scope>
    <source>
        <strain evidence="6">Bb-Pol-6</strain>
    </source>
</reference>
<dbReference type="SUPFAM" id="SSF46785">
    <property type="entry name" value="Winged helix' DNA-binding domain"/>
    <property type="match status" value="1"/>
</dbReference>
<dbReference type="PANTHER" id="PTHR30136:SF24">
    <property type="entry name" value="HTH-TYPE TRANSCRIPTIONAL REPRESSOR ALLR"/>
    <property type="match status" value="1"/>
</dbReference>
<keyword evidence="2" id="KW-0238">DNA-binding</keyword>
<dbReference type="EMBL" id="JAPMXC010000001">
    <property type="protein sequence ID" value="MCY0386827.1"/>
    <property type="molecule type" value="Genomic_DNA"/>
</dbReference>
<evidence type="ECO:0000313" key="6">
    <source>
        <dbReference type="EMBL" id="MCY0386827.1"/>
    </source>
</evidence>
<keyword evidence="3" id="KW-0804">Transcription</keyword>
<dbReference type="Gene3D" id="1.10.10.10">
    <property type="entry name" value="Winged helix-like DNA-binding domain superfamily/Winged helix DNA-binding domain"/>
    <property type="match status" value="1"/>
</dbReference>
<evidence type="ECO:0000313" key="7">
    <source>
        <dbReference type="Proteomes" id="UP001082899"/>
    </source>
</evidence>
<protein>
    <submittedName>
        <fullName evidence="6">IclR family transcriptional regulator</fullName>
    </submittedName>
</protein>
<dbReference type="SUPFAM" id="SSF55781">
    <property type="entry name" value="GAF domain-like"/>
    <property type="match status" value="1"/>
</dbReference>
<evidence type="ECO:0000256" key="1">
    <source>
        <dbReference type="ARBA" id="ARBA00023015"/>
    </source>
</evidence>
<dbReference type="InterPro" id="IPR050707">
    <property type="entry name" value="HTH_MetabolicPath_Reg"/>
</dbReference>
<name>A0ABT3ZK80_9BURK</name>
<sequence>MLDLLEYLSEREGAVTLAALTQAFGMPKSSMLGLLRTLCARGYAMRDAQGAYCMNPYFREHGFGWNGDRIARLCAMADPVMRALSEELGETVSLGLLMDDGNVKVLKQSLSSQPVRYEARENHIFPAFCTAMGRVLMSTLGDVDRERILGQQPVVAVTSFTVTDPVRIRGIIRQAGEDTYCVVEDESDLGGTGAAACLSSGPGRPLIALNISCISARFRAKRDAVVAALLRETAALRAVIER</sequence>